<dbReference type="Proteomes" id="UP000549616">
    <property type="component" value="Unassembled WGS sequence"/>
</dbReference>
<dbReference type="RefSeq" id="WP_179772085.1">
    <property type="nucleotide sequence ID" value="NZ_JACCFK010000001.1"/>
</dbReference>
<organism evidence="1 2">
    <name type="scientific">Amycolatopsis endophytica</name>
    <dbReference type="NCBI Taxonomy" id="860233"/>
    <lineage>
        <taxon>Bacteria</taxon>
        <taxon>Bacillati</taxon>
        <taxon>Actinomycetota</taxon>
        <taxon>Actinomycetes</taxon>
        <taxon>Pseudonocardiales</taxon>
        <taxon>Pseudonocardiaceae</taxon>
        <taxon>Amycolatopsis</taxon>
    </lineage>
</organism>
<dbReference type="EMBL" id="JACCFK010000001">
    <property type="protein sequence ID" value="NYI87733.1"/>
    <property type="molecule type" value="Genomic_DNA"/>
</dbReference>
<sequence length="83" mass="9751">MNKARAQYAQSFIYTEQDNNNLTYFHLYHLNIIRRSIDELQGYLSAKIEEERGLLMREKTGRKHAWVPAGNIIEVLEERKVGA</sequence>
<dbReference type="AlphaFoldDB" id="A0A853AY89"/>
<gene>
    <name evidence="1" type="ORF">HNR02_001056</name>
</gene>
<comment type="caution">
    <text evidence="1">The sequence shown here is derived from an EMBL/GenBank/DDBJ whole genome shotgun (WGS) entry which is preliminary data.</text>
</comment>
<proteinExistence type="predicted"/>
<protein>
    <submittedName>
        <fullName evidence="1">Fic family protein</fullName>
    </submittedName>
</protein>
<name>A0A853AY89_9PSEU</name>
<reference evidence="1 2" key="1">
    <citation type="submission" date="2020-07" db="EMBL/GenBank/DDBJ databases">
        <title>Sequencing the genomes of 1000 actinobacteria strains.</title>
        <authorList>
            <person name="Klenk H.-P."/>
        </authorList>
    </citation>
    <scope>NUCLEOTIDE SEQUENCE [LARGE SCALE GENOMIC DNA]</scope>
    <source>
        <strain evidence="1 2">DSM 104006</strain>
    </source>
</reference>
<evidence type="ECO:0000313" key="1">
    <source>
        <dbReference type="EMBL" id="NYI87733.1"/>
    </source>
</evidence>
<evidence type="ECO:0000313" key="2">
    <source>
        <dbReference type="Proteomes" id="UP000549616"/>
    </source>
</evidence>
<keyword evidence="2" id="KW-1185">Reference proteome</keyword>
<accession>A0A853AY89</accession>